<evidence type="ECO:0000313" key="1">
    <source>
        <dbReference type="EMBL" id="OMH40473.1"/>
    </source>
</evidence>
<proteinExistence type="predicted"/>
<dbReference type="AlphaFoldDB" id="A0A1R1ML34"/>
<sequence length="124" mass="14418">MEEKLTREELAELMATVLEMEGFEVYDVDTDEEYKPDFLAVYKDEEVEYQIAIQVEDCQSLQTEEAEERAKAIAEHCRQSGEGFFISVPLECEEEGKEKLEKWNIGDVAELVPIGLEFEEEREE</sequence>
<evidence type="ECO:0000313" key="2">
    <source>
        <dbReference type="Proteomes" id="UP000187408"/>
    </source>
</evidence>
<evidence type="ECO:0008006" key="3">
    <source>
        <dbReference type="Google" id="ProtNLM"/>
    </source>
</evidence>
<dbReference type="Proteomes" id="UP000187408">
    <property type="component" value="Unassembled WGS sequence"/>
</dbReference>
<name>A0A1R1ML34_9BACT</name>
<dbReference type="RefSeq" id="WP_076712985.1">
    <property type="nucleotide sequence ID" value="NZ_MOEN01000015.1"/>
</dbReference>
<keyword evidence="2" id="KW-1185">Reference proteome</keyword>
<organism evidence="1 2">
    <name type="scientific">Desulfurobacterium indicum</name>
    <dbReference type="NCBI Taxonomy" id="1914305"/>
    <lineage>
        <taxon>Bacteria</taxon>
        <taxon>Pseudomonadati</taxon>
        <taxon>Aquificota</taxon>
        <taxon>Aquificia</taxon>
        <taxon>Desulfurobacteriales</taxon>
        <taxon>Desulfurobacteriaceae</taxon>
        <taxon>Desulfurobacterium</taxon>
    </lineage>
</organism>
<dbReference type="EMBL" id="MOEN01000015">
    <property type="protein sequence ID" value="OMH40473.1"/>
    <property type="molecule type" value="Genomic_DNA"/>
</dbReference>
<comment type="caution">
    <text evidence="1">The sequence shown here is derived from an EMBL/GenBank/DDBJ whole genome shotgun (WGS) entry which is preliminary data.</text>
</comment>
<protein>
    <recommendedName>
        <fullName evidence="3">Restriction endonuclease type IV Mrr domain-containing protein</fullName>
    </recommendedName>
</protein>
<reference evidence="1 2" key="1">
    <citation type="submission" date="2016-10" db="EMBL/GenBank/DDBJ databases">
        <title>Genome sequence of a sulfur-reducing bacterium Desulfurobacterium indicum K6013.</title>
        <authorList>
            <person name="Cao J."/>
            <person name="Shao Z."/>
            <person name="Alain K."/>
            <person name="Jebbar M."/>
        </authorList>
    </citation>
    <scope>NUCLEOTIDE SEQUENCE [LARGE SCALE GENOMIC DNA]</scope>
    <source>
        <strain evidence="1 2">K6013</strain>
    </source>
</reference>
<dbReference type="OrthoDB" id="14927at2"/>
<dbReference type="STRING" id="1914305.BLW93_04875"/>
<gene>
    <name evidence="1" type="ORF">BLW93_04875</name>
</gene>
<accession>A0A1R1ML34</accession>